<dbReference type="GO" id="GO:0016491">
    <property type="term" value="F:oxidoreductase activity"/>
    <property type="evidence" value="ECO:0007669"/>
    <property type="project" value="UniProtKB-KW"/>
</dbReference>
<dbReference type="OrthoDB" id="9811519at2"/>
<organism evidence="3 4">
    <name type="scientific">Marivita geojedonensis</name>
    <dbReference type="NCBI Taxonomy" id="1123756"/>
    <lineage>
        <taxon>Bacteria</taxon>
        <taxon>Pseudomonadati</taxon>
        <taxon>Pseudomonadota</taxon>
        <taxon>Alphaproteobacteria</taxon>
        <taxon>Rhodobacterales</taxon>
        <taxon>Roseobacteraceae</taxon>
        <taxon>Marivita</taxon>
    </lineage>
</organism>
<keyword evidence="2" id="KW-0560">Oxidoreductase</keyword>
<dbReference type="InterPro" id="IPR036111">
    <property type="entry name" value="Mal/L-sulfo/L-lacto_DH-like_sf"/>
</dbReference>
<evidence type="ECO:0000256" key="1">
    <source>
        <dbReference type="ARBA" id="ARBA00006056"/>
    </source>
</evidence>
<evidence type="ECO:0000313" key="4">
    <source>
        <dbReference type="Proteomes" id="UP000193926"/>
    </source>
</evidence>
<dbReference type="InterPro" id="IPR043143">
    <property type="entry name" value="Mal/L-sulf/L-lact_DH-like_NADP"/>
</dbReference>
<dbReference type="InterPro" id="IPR003767">
    <property type="entry name" value="Malate/L-lactate_DH-like"/>
</dbReference>
<sequence length="326" mass="33668">MAEVDVSQINEVTERALRAHGASDAVAHTMADAVSWAEARGNRICGLYYLESYCQQLVTGRVRGDVAPAVGKPRKGVVEVDAAYGFAQPAFAAALDMATEAASETGIACLFVRHAHTCTALGWFTEAIAKAGMIGMGYTNASPIVAPPGGKTRVIGTNPMSFSVPDGQGGVAMMFDQSTTSVALGRITMAKAAGEKIPEGWAVDAEGNPTTDPEAALAGSLCSTGGYKGWGLGLMVEIMAAGLAGGTPSREVKPLKAPEGAPHDLAHCFLLIDPGVRPEFHAMVAGLAEAVSQDDGARMPGQGKVLLTKVNVPDALWEATCALADR</sequence>
<protein>
    <submittedName>
        <fullName evidence="3">Lactate dehydrogenase</fullName>
    </submittedName>
</protein>
<evidence type="ECO:0000313" key="3">
    <source>
        <dbReference type="EMBL" id="OSQ44569.1"/>
    </source>
</evidence>
<dbReference type="STRING" id="1123756.MGEO_18960"/>
<name>A0A1X4NCY7_9RHOB</name>
<dbReference type="Gene3D" id="1.10.1530.10">
    <property type="match status" value="1"/>
</dbReference>
<dbReference type="Gene3D" id="3.30.1370.60">
    <property type="entry name" value="Hypothetical oxidoreductase yiak, domain 2"/>
    <property type="match status" value="1"/>
</dbReference>
<gene>
    <name evidence="3" type="ORF">MGEO_18960</name>
</gene>
<dbReference type="PANTHER" id="PTHR11091">
    <property type="entry name" value="OXIDOREDUCTASE-RELATED"/>
    <property type="match status" value="1"/>
</dbReference>
<accession>A0A1X4NCY7</accession>
<dbReference type="Pfam" id="PF02615">
    <property type="entry name" value="Ldh_2"/>
    <property type="match status" value="1"/>
</dbReference>
<comment type="similarity">
    <text evidence="1">Belongs to the LDH2/MDH2 oxidoreductase family.</text>
</comment>
<evidence type="ECO:0000256" key="2">
    <source>
        <dbReference type="ARBA" id="ARBA00023002"/>
    </source>
</evidence>
<dbReference type="EMBL" id="JFKC01000030">
    <property type="protein sequence ID" value="OSQ44569.1"/>
    <property type="molecule type" value="Genomic_DNA"/>
</dbReference>
<dbReference type="InterPro" id="IPR043144">
    <property type="entry name" value="Mal/L-sulf/L-lact_DH-like_ah"/>
</dbReference>
<comment type="caution">
    <text evidence="3">The sequence shown here is derived from an EMBL/GenBank/DDBJ whole genome shotgun (WGS) entry which is preliminary data.</text>
</comment>
<dbReference type="AlphaFoldDB" id="A0A1X4NCY7"/>
<dbReference type="SUPFAM" id="SSF89733">
    <property type="entry name" value="L-sulfolactate dehydrogenase-like"/>
    <property type="match status" value="1"/>
</dbReference>
<reference evidence="3 4" key="1">
    <citation type="submission" date="2014-03" db="EMBL/GenBank/DDBJ databases">
        <title>The draft genome sequence of Marivita geojedonensis KCTC 23882.</title>
        <authorList>
            <person name="Lai Q."/>
            <person name="Shao Z."/>
        </authorList>
    </citation>
    <scope>NUCLEOTIDE SEQUENCE [LARGE SCALE GENOMIC DNA]</scope>
    <source>
        <strain evidence="3 4">DPG-138</strain>
    </source>
</reference>
<dbReference type="Proteomes" id="UP000193926">
    <property type="component" value="Unassembled WGS sequence"/>
</dbReference>
<dbReference type="PANTHER" id="PTHR11091:SF0">
    <property type="entry name" value="MALATE DEHYDROGENASE"/>
    <property type="match status" value="1"/>
</dbReference>
<proteinExistence type="inferred from homology"/>
<dbReference type="RefSeq" id="WP_085641324.1">
    <property type="nucleotide sequence ID" value="NZ_JFKC01000030.1"/>
</dbReference>
<keyword evidence="4" id="KW-1185">Reference proteome</keyword>